<keyword evidence="2" id="KW-1185">Reference proteome</keyword>
<sequence>MLSPEFIKDCVRTLHEAAWANYDPDQDQITPPAVVVTSDPHAVSETEAQFYYGGLHSAPRLLYRTGKKWIQSFVLEPPDRSKELVPVFNHPITKVWNDDLGWEIVKIMDAHEGSLLITGIFQIRFTTIDVVRFRADEPLGNDEYGYPVLSPVTIWVGVFPGSVTATAAHDVAQILLDLLKVYQITDVDIDFRESFYMSKSGPQLLKPVRFRDPVVDVVSPLTPSLGLHISTRARPNTEGTMALYLAKGDGSNDLLGLSCRHVLIGREEANVDYVCHPGGLLQDVLLFGKRSYANLVQSIKVRIADHSTWVELWEEWQKDPANENDKYRSKIESSLEAMEALGALYEQVNKNWKRFNNRVLGHIICSPALRLGVGEQRFTEDWGIFSIDRTKLGDGFQGNQIDLGPKGGPDEFYIQCFSDNWQFAHNPIERLLPLESIIPDSLMHTPDMWDVNHEPCLVVVKNGNATGTTYGRANGPFSIVRTYFLDMSIHQTSMEWGIMNYGYKVGVFSEPGDSGSIIADLRGRIGGMITGGAGHTKGSDLTYATPIWWLLERIKANGFPDVHLGVVA</sequence>
<reference evidence="1" key="1">
    <citation type="submission" date="2022-08" db="EMBL/GenBank/DDBJ databases">
        <title>A Global Phylogenomic Analysis of the Shiitake Genus Lentinula.</title>
        <authorList>
            <consortium name="DOE Joint Genome Institute"/>
            <person name="Sierra-Patev S."/>
            <person name="Min B."/>
            <person name="Naranjo-Ortiz M."/>
            <person name="Looney B."/>
            <person name="Konkel Z."/>
            <person name="Slot J.C."/>
            <person name="Sakamoto Y."/>
            <person name="Steenwyk J.L."/>
            <person name="Rokas A."/>
            <person name="Carro J."/>
            <person name="Camarero S."/>
            <person name="Ferreira P."/>
            <person name="Molpeceres G."/>
            <person name="Ruiz-Duenas F.J."/>
            <person name="Serrano A."/>
            <person name="Henrissat B."/>
            <person name="Drula E."/>
            <person name="Hughes K.W."/>
            <person name="Mata J.L."/>
            <person name="Ishikawa N.K."/>
            <person name="Vargas-Isla R."/>
            <person name="Ushijima S."/>
            <person name="Smith C.A."/>
            <person name="Ahrendt S."/>
            <person name="Andreopoulos W."/>
            <person name="He G."/>
            <person name="Labutti K."/>
            <person name="Lipzen A."/>
            <person name="Ng V."/>
            <person name="Riley R."/>
            <person name="Sandor L."/>
            <person name="Barry K."/>
            <person name="Martinez A.T."/>
            <person name="Xiao Y."/>
            <person name="Gibbons J.G."/>
            <person name="Terashima K."/>
            <person name="Grigoriev I.V."/>
            <person name="Hibbett D.S."/>
        </authorList>
    </citation>
    <scope>NUCLEOTIDE SEQUENCE</scope>
    <source>
        <strain evidence="1">RHP3577 ss4</strain>
    </source>
</reference>
<dbReference type="Proteomes" id="UP001150217">
    <property type="component" value="Unassembled WGS sequence"/>
</dbReference>
<dbReference type="SUPFAM" id="SSF50494">
    <property type="entry name" value="Trypsin-like serine proteases"/>
    <property type="match status" value="1"/>
</dbReference>
<proteinExistence type="predicted"/>
<dbReference type="EMBL" id="JANVFT010000045">
    <property type="protein sequence ID" value="KAJ4489141.1"/>
    <property type="molecule type" value="Genomic_DNA"/>
</dbReference>
<gene>
    <name evidence="1" type="ORF">C8R41DRAFT_767256</name>
</gene>
<evidence type="ECO:0000313" key="2">
    <source>
        <dbReference type="Proteomes" id="UP001150217"/>
    </source>
</evidence>
<name>A0ABQ8VGX6_9AGAR</name>
<comment type="caution">
    <text evidence="1">The sequence shown here is derived from an EMBL/GenBank/DDBJ whole genome shotgun (WGS) entry which is preliminary data.</text>
</comment>
<protein>
    <submittedName>
        <fullName evidence="1">Uncharacterized protein</fullName>
    </submittedName>
</protein>
<accession>A0ABQ8VGX6</accession>
<evidence type="ECO:0000313" key="1">
    <source>
        <dbReference type="EMBL" id="KAJ4489141.1"/>
    </source>
</evidence>
<organism evidence="1 2">
    <name type="scientific">Lentinula lateritia</name>
    <dbReference type="NCBI Taxonomy" id="40482"/>
    <lineage>
        <taxon>Eukaryota</taxon>
        <taxon>Fungi</taxon>
        <taxon>Dikarya</taxon>
        <taxon>Basidiomycota</taxon>
        <taxon>Agaricomycotina</taxon>
        <taxon>Agaricomycetes</taxon>
        <taxon>Agaricomycetidae</taxon>
        <taxon>Agaricales</taxon>
        <taxon>Marasmiineae</taxon>
        <taxon>Omphalotaceae</taxon>
        <taxon>Lentinula</taxon>
    </lineage>
</organism>
<dbReference type="InterPro" id="IPR009003">
    <property type="entry name" value="Peptidase_S1_PA"/>
</dbReference>